<dbReference type="Proteomes" id="UP000289775">
    <property type="component" value="Unassembled WGS sequence"/>
</dbReference>
<evidence type="ECO:0000313" key="1">
    <source>
        <dbReference type="EMBL" id="RYJ41169.1"/>
    </source>
</evidence>
<dbReference type="OrthoDB" id="661524at2"/>
<dbReference type="RefSeq" id="WP_129752280.1">
    <property type="nucleotide sequence ID" value="NZ_JUIW01000012.1"/>
</dbReference>
<gene>
    <name evidence="1" type="ORF">NU09_3203</name>
</gene>
<reference evidence="1 2" key="1">
    <citation type="submission" date="2014-12" db="EMBL/GenBank/DDBJ databases">
        <title>Genome sequence of Flavobacterium beibuense RSKm HC5.</title>
        <authorList>
            <person name="Kim J.F."/>
            <person name="Song J.Y."/>
            <person name="Kwak M.-J."/>
            <person name="Lee S.-W."/>
        </authorList>
    </citation>
    <scope>NUCLEOTIDE SEQUENCE [LARGE SCALE GENOMIC DNA]</scope>
    <source>
        <strain evidence="1 2">RSKm HC5</strain>
    </source>
</reference>
<comment type="caution">
    <text evidence="1">The sequence shown here is derived from an EMBL/GenBank/DDBJ whole genome shotgun (WGS) entry which is preliminary data.</text>
</comment>
<name>A0A444W5P5_9FLAO</name>
<accession>A0A444W5P5</accession>
<evidence type="ECO:0000313" key="2">
    <source>
        <dbReference type="Proteomes" id="UP000289775"/>
    </source>
</evidence>
<protein>
    <submittedName>
        <fullName evidence="1">Uncharacterized protein</fullName>
    </submittedName>
</protein>
<sequence length="104" mass="11518">MPIDRHTGEFINLSEAKTLAHDFQNDFPSSHKCYYLGAEKLQELLAQEGCMGIRIYRALDKTRGEETLVLVGVNAECKDMTDGKILDRAKPCPNSCDSASGLIL</sequence>
<keyword evidence="2" id="KW-1185">Reference proteome</keyword>
<dbReference type="EMBL" id="JUIW01000012">
    <property type="protein sequence ID" value="RYJ41169.1"/>
    <property type="molecule type" value="Genomic_DNA"/>
</dbReference>
<dbReference type="AlphaFoldDB" id="A0A444W5P5"/>
<proteinExistence type="predicted"/>
<organism evidence="1 2">
    <name type="scientific">Flavobacterium beibuense</name>
    <dbReference type="NCBI Taxonomy" id="657326"/>
    <lineage>
        <taxon>Bacteria</taxon>
        <taxon>Pseudomonadati</taxon>
        <taxon>Bacteroidota</taxon>
        <taxon>Flavobacteriia</taxon>
        <taxon>Flavobacteriales</taxon>
        <taxon>Flavobacteriaceae</taxon>
        <taxon>Flavobacterium</taxon>
    </lineage>
</organism>